<feature type="non-terminal residue" evidence="2">
    <location>
        <position position="111"/>
    </location>
</feature>
<accession>A0A0L6UL87</accession>
<protein>
    <submittedName>
        <fullName evidence="2">Uncharacterized protein</fullName>
    </submittedName>
</protein>
<evidence type="ECO:0000256" key="1">
    <source>
        <dbReference type="SAM" id="MobiDB-lite"/>
    </source>
</evidence>
<evidence type="ECO:0000313" key="2">
    <source>
        <dbReference type="EMBL" id="KNZ49027.1"/>
    </source>
</evidence>
<dbReference type="EMBL" id="LAVV01010446">
    <property type="protein sequence ID" value="KNZ49027.1"/>
    <property type="molecule type" value="Genomic_DNA"/>
</dbReference>
<organism evidence="2 3">
    <name type="scientific">Puccinia sorghi</name>
    <dbReference type="NCBI Taxonomy" id="27349"/>
    <lineage>
        <taxon>Eukaryota</taxon>
        <taxon>Fungi</taxon>
        <taxon>Dikarya</taxon>
        <taxon>Basidiomycota</taxon>
        <taxon>Pucciniomycotina</taxon>
        <taxon>Pucciniomycetes</taxon>
        <taxon>Pucciniales</taxon>
        <taxon>Pucciniaceae</taxon>
        <taxon>Puccinia</taxon>
    </lineage>
</organism>
<proteinExistence type="predicted"/>
<dbReference type="Proteomes" id="UP000037035">
    <property type="component" value="Unassembled WGS sequence"/>
</dbReference>
<reference evidence="2 3" key="1">
    <citation type="submission" date="2015-08" db="EMBL/GenBank/DDBJ databases">
        <title>Next Generation Sequencing and Analysis of the Genome of Puccinia sorghi L Schw, the Causal Agent of Maize Common Rust.</title>
        <authorList>
            <person name="Rochi L."/>
            <person name="Burguener G."/>
            <person name="Darino M."/>
            <person name="Turjanski A."/>
            <person name="Kreff E."/>
            <person name="Dieguez M.J."/>
            <person name="Sacco F."/>
        </authorList>
    </citation>
    <scope>NUCLEOTIDE SEQUENCE [LARGE SCALE GENOMIC DNA]</scope>
    <source>
        <strain evidence="2 3">RO10H11247</strain>
    </source>
</reference>
<sequence>MTSGVVSLTNTVLKFPYNPSAKLESVGLYTGVQLTRYTQEFNSHSCTHGLKENFQLAVVMSNIEFTSLQTMHAMALKAGHNCNERPTPIPPASSSAQTTDPNAMDLSAFQR</sequence>
<name>A0A0L6UL87_9BASI</name>
<keyword evidence="3" id="KW-1185">Reference proteome</keyword>
<gene>
    <name evidence="2" type="ORF">VP01_5253g1</name>
</gene>
<dbReference type="VEuPathDB" id="FungiDB:VP01_5253g1"/>
<dbReference type="AlphaFoldDB" id="A0A0L6UL87"/>
<feature type="region of interest" description="Disordered" evidence="1">
    <location>
        <begin position="80"/>
        <end position="111"/>
    </location>
</feature>
<dbReference type="OrthoDB" id="5582182at2759"/>
<comment type="caution">
    <text evidence="2">The sequence shown here is derived from an EMBL/GenBank/DDBJ whole genome shotgun (WGS) entry which is preliminary data.</text>
</comment>
<feature type="compositionally biased region" description="Polar residues" evidence="1">
    <location>
        <begin position="92"/>
        <end position="101"/>
    </location>
</feature>
<evidence type="ECO:0000313" key="3">
    <source>
        <dbReference type="Proteomes" id="UP000037035"/>
    </source>
</evidence>